<protein>
    <recommendedName>
        <fullName evidence="3">NACHT domain-containing protein</fullName>
    </recommendedName>
</protein>
<dbReference type="OrthoDB" id="3027122at2759"/>
<feature type="compositionally biased region" description="Polar residues" evidence="2">
    <location>
        <begin position="578"/>
        <end position="588"/>
    </location>
</feature>
<reference evidence="4" key="2">
    <citation type="submission" date="2020-11" db="EMBL/GenBank/DDBJ databases">
        <authorList>
            <consortium name="DOE Joint Genome Institute"/>
            <person name="Kuo A."/>
            <person name="Miyauchi S."/>
            <person name="Kiss E."/>
            <person name="Drula E."/>
            <person name="Kohler A."/>
            <person name="Sanchez-Garcia M."/>
            <person name="Andreopoulos B."/>
            <person name="Barry K.W."/>
            <person name="Bonito G."/>
            <person name="Buee M."/>
            <person name="Carver A."/>
            <person name="Chen C."/>
            <person name="Cichocki N."/>
            <person name="Clum A."/>
            <person name="Culley D."/>
            <person name="Crous P.W."/>
            <person name="Fauchery L."/>
            <person name="Girlanda M."/>
            <person name="Hayes R."/>
            <person name="Keri Z."/>
            <person name="Labutti K."/>
            <person name="Lipzen A."/>
            <person name="Lombard V."/>
            <person name="Magnuson J."/>
            <person name="Maillard F."/>
            <person name="Morin E."/>
            <person name="Murat C."/>
            <person name="Nolan M."/>
            <person name="Ohm R."/>
            <person name="Pangilinan J."/>
            <person name="Pereira M."/>
            <person name="Perotto S."/>
            <person name="Peter M."/>
            <person name="Riley R."/>
            <person name="Sitrit Y."/>
            <person name="Stielow B."/>
            <person name="Szollosi G."/>
            <person name="Zifcakova L."/>
            <person name="Stursova M."/>
            <person name="Spatafora J.W."/>
            <person name="Tedersoo L."/>
            <person name="Vaario L.-M."/>
            <person name="Yamada A."/>
            <person name="Yan M."/>
            <person name="Wang P."/>
            <person name="Xu J."/>
            <person name="Bruns T."/>
            <person name="Baldrian P."/>
            <person name="Vilgalys R."/>
            <person name="Henrissat B."/>
            <person name="Grigoriev I.V."/>
            <person name="Hibbett D."/>
            <person name="Nagy L.G."/>
            <person name="Martin F.M."/>
        </authorList>
    </citation>
    <scope>NUCLEOTIDE SEQUENCE</scope>
    <source>
        <strain evidence="4">UH-Tt-Lm1</strain>
    </source>
</reference>
<evidence type="ECO:0000256" key="1">
    <source>
        <dbReference type="ARBA" id="ARBA00022737"/>
    </source>
</evidence>
<dbReference type="PANTHER" id="PTHR10039">
    <property type="entry name" value="AMELOGENIN"/>
    <property type="match status" value="1"/>
</dbReference>
<dbReference type="AlphaFoldDB" id="A0A9P6H736"/>
<keyword evidence="1" id="KW-0677">Repeat</keyword>
<dbReference type="PROSITE" id="PS50837">
    <property type="entry name" value="NACHT"/>
    <property type="match status" value="1"/>
</dbReference>
<evidence type="ECO:0000256" key="2">
    <source>
        <dbReference type="SAM" id="MobiDB-lite"/>
    </source>
</evidence>
<dbReference type="Pfam" id="PF24883">
    <property type="entry name" value="NPHP3_N"/>
    <property type="match status" value="1"/>
</dbReference>
<dbReference type="InterPro" id="IPR056884">
    <property type="entry name" value="NPHP3-like_N"/>
</dbReference>
<feature type="domain" description="NACHT" evidence="3">
    <location>
        <begin position="93"/>
        <end position="235"/>
    </location>
</feature>
<name>A0A9P6H736_9AGAM</name>
<proteinExistence type="predicted"/>
<organism evidence="4 5">
    <name type="scientific">Thelephora terrestris</name>
    <dbReference type="NCBI Taxonomy" id="56493"/>
    <lineage>
        <taxon>Eukaryota</taxon>
        <taxon>Fungi</taxon>
        <taxon>Dikarya</taxon>
        <taxon>Basidiomycota</taxon>
        <taxon>Agaricomycotina</taxon>
        <taxon>Agaricomycetes</taxon>
        <taxon>Thelephorales</taxon>
        <taxon>Thelephoraceae</taxon>
        <taxon>Thelephora</taxon>
    </lineage>
</organism>
<accession>A0A9P6H736</accession>
<dbReference type="EMBL" id="WIUZ02000015">
    <property type="protein sequence ID" value="KAF9780900.1"/>
    <property type="molecule type" value="Genomic_DNA"/>
</dbReference>
<reference evidence="4" key="1">
    <citation type="journal article" date="2020" name="Nat. Commun.">
        <title>Large-scale genome sequencing of mycorrhizal fungi provides insights into the early evolution of symbiotic traits.</title>
        <authorList>
            <person name="Miyauchi S."/>
            <person name="Kiss E."/>
            <person name="Kuo A."/>
            <person name="Drula E."/>
            <person name="Kohler A."/>
            <person name="Sanchez-Garcia M."/>
            <person name="Morin E."/>
            <person name="Andreopoulos B."/>
            <person name="Barry K.W."/>
            <person name="Bonito G."/>
            <person name="Buee M."/>
            <person name="Carver A."/>
            <person name="Chen C."/>
            <person name="Cichocki N."/>
            <person name="Clum A."/>
            <person name="Culley D."/>
            <person name="Crous P.W."/>
            <person name="Fauchery L."/>
            <person name="Girlanda M."/>
            <person name="Hayes R.D."/>
            <person name="Keri Z."/>
            <person name="LaButti K."/>
            <person name="Lipzen A."/>
            <person name="Lombard V."/>
            <person name="Magnuson J."/>
            <person name="Maillard F."/>
            <person name="Murat C."/>
            <person name="Nolan M."/>
            <person name="Ohm R.A."/>
            <person name="Pangilinan J."/>
            <person name="Pereira M.F."/>
            <person name="Perotto S."/>
            <person name="Peter M."/>
            <person name="Pfister S."/>
            <person name="Riley R."/>
            <person name="Sitrit Y."/>
            <person name="Stielow J.B."/>
            <person name="Szollosi G."/>
            <person name="Zifcakova L."/>
            <person name="Stursova M."/>
            <person name="Spatafora J.W."/>
            <person name="Tedersoo L."/>
            <person name="Vaario L.M."/>
            <person name="Yamada A."/>
            <person name="Yan M."/>
            <person name="Wang P."/>
            <person name="Xu J."/>
            <person name="Bruns T."/>
            <person name="Baldrian P."/>
            <person name="Vilgalys R."/>
            <person name="Dunand C."/>
            <person name="Henrissat B."/>
            <person name="Grigoriev I.V."/>
            <person name="Hibbett D."/>
            <person name="Nagy L.G."/>
            <person name="Martin F.M."/>
        </authorList>
    </citation>
    <scope>NUCLEOTIDE SEQUENCE</scope>
    <source>
        <strain evidence="4">UH-Tt-Lm1</strain>
    </source>
</reference>
<sequence>MQWLINHAQHDEDVSRLLEDMRETIFRYQMERRKQINDQGPPIDLDDAATIEKLCRAQEAEFRHAKRDRCLKGTRITVLDEIELWARDFSRPPVYWLNGLAGMGKSTIAQTIAERMFADGQLGASFFCSRDFEHRRNLRFIFPTIAAQLCQRYPKFRSILIPAVRSDTRIVNETLDGQMNKFLVQPLVKSDVSTVILIDALDECQDDEPTSAILSVLGPFMKQIPKVKFFVTSRPEPRIQNAFRLSPLTEARDIFFLHKVEPAQVNSDIQLFYKHKCSEIRSRRPGLDGWPTKEQLHLLTKRAAGLFIYAMATVRFIDHNIKNPRSQLDLLIQSQGSASEGRTKLRGDTTLDSLYMSIFHNAFGDNDTEDDTRVRSVLGAVFFATNPLSPATITILLGLDLGDVLHLLSLLHSLLIFSDDTDHPVRPIHKSFYDFIVDPIRCNNPRFCLSPPDQHAELVVKCLELMDQKLGQEQSAGGPAQMTLDYACDSWLKHLSNTTSTQKAKILPVLHLFLGGNYQFWLAGYFNRKVLGVPVAALAAINKWLGMPQTPHLSHFHGVLPLQHLQVASCSSSLTRTGTSGASYKSQSPPWPISSDKAEINHLDQVSS</sequence>
<keyword evidence="5" id="KW-1185">Reference proteome</keyword>
<gene>
    <name evidence="4" type="ORF">BJ322DRAFT_288252</name>
</gene>
<evidence type="ECO:0000259" key="3">
    <source>
        <dbReference type="PROSITE" id="PS50837"/>
    </source>
</evidence>
<evidence type="ECO:0000313" key="5">
    <source>
        <dbReference type="Proteomes" id="UP000736335"/>
    </source>
</evidence>
<feature type="region of interest" description="Disordered" evidence="2">
    <location>
        <begin position="578"/>
        <end position="608"/>
    </location>
</feature>
<dbReference type="PANTHER" id="PTHR10039:SF17">
    <property type="entry name" value="FUNGAL STAND N-TERMINAL GOODBYE DOMAIN-CONTAINING PROTEIN-RELATED"/>
    <property type="match status" value="1"/>
</dbReference>
<comment type="caution">
    <text evidence="4">The sequence shown here is derived from an EMBL/GenBank/DDBJ whole genome shotgun (WGS) entry which is preliminary data.</text>
</comment>
<dbReference type="Gene3D" id="3.40.50.300">
    <property type="entry name" value="P-loop containing nucleotide triphosphate hydrolases"/>
    <property type="match status" value="1"/>
</dbReference>
<dbReference type="InterPro" id="IPR007111">
    <property type="entry name" value="NACHT_NTPase"/>
</dbReference>
<dbReference type="Proteomes" id="UP000736335">
    <property type="component" value="Unassembled WGS sequence"/>
</dbReference>
<evidence type="ECO:0000313" key="4">
    <source>
        <dbReference type="EMBL" id="KAF9780900.1"/>
    </source>
</evidence>
<dbReference type="SUPFAM" id="SSF52540">
    <property type="entry name" value="P-loop containing nucleoside triphosphate hydrolases"/>
    <property type="match status" value="1"/>
</dbReference>
<dbReference type="InterPro" id="IPR027417">
    <property type="entry name" value="P-loop_NTPase"/>
</dbReference>